<proteinExistence type="predicted"/>
<organism evidence="1 2">
    <name type="scientific">Thermocoleostomius sinensis A174</name>
    <dbReference type="NCBI Taxonomy" id="2016057"/>
    <lineage>
        <taxon>Bacteria</taxon>
        <taxon>Bacillati</taxon>
        <taxon>Cyanobacteriota</taxon>
        <taxon>Cyanophyceae</taxon>
        <taxon>Oculatellales</taxon>
        <taxon>Oculatellaceae</taxon>
        <taxon>Thermocoleostomius</taxon>
    </lineage>
</organism>
<evidence type="ECO:0000313" key="2">
    <source>
        <dbReference type="Proteomes" id="UP001163152"/>
    </source>
</evidence>
<accession>A0A9E8Z8C4</accession>
<sequence length="65" mass="7458">MQFHLLQSEWDGITVEYGQMLETGEFDAEMPRHGVAVAFAPHDRVTWSVDGGDRKTTPRCLVKFY</sequence>
<reference evidence="1" key="1">
    <citation type="submission" date="2022-12" db="EMBL/GenBank/DDBJ databases">
        <title>Polyphasic identification of a Novel Hot-Spring Cyanobacterium Ocullathermofonsia sinensis gen nov. sp. nov. and Genomic Insights on its Adaptations to the Thermal Habitat.</title>
        <authorList>
            <person name="Daroch M."/>
            <person name="Tang J."/>
            <person name="Jiang Y."/>
        </authorList>
    </citation>
    <scope>NUCLEOTIDE SEQUENCE</scope>
    <source>
        <strain evidence="1">PKUAC-SCTA174</strain>
    </source>
</reference>
<dbReference type="KEGG" id="tsin:OXH18_14325"/>
<dbReference type="Proteomes" id="UP001163152">
    <property type="component" value="Chromosome"/>
</dbReference>
<name>A0A9E8Z8C4_9CYAN</name>
<protein>
    <submittedName>
        <fullName evidence="1">Uncharacterized protein</fullName>
    </submittedName>
</protein>
<keyword evidence="2" id="KW-1185">Reference proteome</keyword>
<gene>
    <name evidence="1" type="ORF">OXH18_14325</name>
</gene>
<dbReference type="RefSeq" id="WP_268607774.1">
    <property type="nucleotide sequence ID" value="NZ_CP113797.1"/>
</dbReference>
<dbReference type="AlphaFoldDB" id="A0A9E8Z8C4"/>
<dbReference type="EMBL" id="CP113797">
    <property type="protein sequence ID" value="WAL58359.1"/>
    <property type="molecule type" value="Genomic_DNA"/>
</dbReference>
<evidence type="ECO:0000313" key="1">
    <source>
        <dbReference type="EMBL" id="WAL58359.1"/>
    </source>
</evidence>